<dbReference type="InterPro" id="IPR013106">
    <property type="entry name" value="Ig_V-set"/>
</dbReference>
<dbReference type="SMART" id="SM00409">
    <property type="entry name" value="IG"/>
    <property type="match status" value="4"/>
</dbReference>
<evidence type="ECO:0000256" key="3">
    <source>
        <dbReference type="ARBA" id="ARBA00043265"/>
    </source>
</evidence>
<dbReference type="InterPro" id="IPR003599">
    <property type="entry name" value="Ig_sub"/>
</dbReference>
<dbReference type="AlphaFoldDB" id="A0A5J5CRT1"/>
<keyword evidence="1" id="KW-0391">Immunity</keyword>
<proteinExistence type="predicted"/>
<dbReference type="SUPFAM" id="SSF48726">
    <property type="entry name" value="Immunoglobulin"/>
    <property type="match status" value="4"/>
</dbReference>
<dbReference type="PANTHER" id="PTHR23266">
    <property type="entry name" value="IMMUNOGLOBULIN HEAVY CHAIN"/>
    <property type="match status" value="1"/>
</dbReference>
<dbReference type="InterPro" id="IPR007110">
    <property type="entry name" value="Ig-like_dom"/>
</dbReference>
<feature type="domain" description="Ig-like" evidence="4">
    <location>
        <begin position="317"/>
        <end position="414"/>
    </location>
</feature>
<dbReference type="Pfam" id="PF07686">
    <property type="entry name" value="V-set"/>
    <property type="match status" value="4"/>
</dbReference>
<dbReference type="GO" id="GO:0019814">
    <property type="term" value="C:immunoglobulin complex"/>
    <property type="evidence" value="ECO:0007669"/>
    <property type="project" value="UniProtKB-KW"/>
</dbReference>
<dbReference type="InterPro" id="IPR050199">
    <property type="entry name" value="IgHV"/>
</dbReference>
<evidence type="ECO:0000256" key="1">
    <source>
        <dbReference type="ARBA" id="ARBA00022859"/>
    </source>
</evidence>
<name>A0A5J5CRT1_9PERO</name>
<dbReference type="EMBL" id="VOFY01000015">
    <property type="protein sequence ID" value="KAA8584968.1"/>
    <property type="molecule type" value="Genomic_DNA"/>
</dbReference>
<organism evidence="5 6">
    <name type="scientific">Etheostoma spectabile</name>
    <name type="common">orangethroat darter</name>
    <dbReference type="NCBI Taxonomy" id="54343"/>
    <lineage>
        <taxon>Eukaryota</taxon>
        <taxon>Metazoa</taxon>
        <taxon>Chordata</taxon>
        <taxon>Craniata</taxon>
        <taxon>Vertebrata</taxon>
        <taxon>Euteleostomi</taxon>
        <taxon>Actinopterygii</taxon>
        <taxon>Neopterygii</taxon>
        <taxon>Teleostei</taxon>
        <taxon>Neoteleostei</taxon>
        <taxon>Acanthomorphata</taxon>
        <taxon>Eupercaria</taxon>
        <taxon>Perciformes</taxon>
        <taxon>Percoidei</taxon>
        <taxon>Percidae</taxon>
        <taxon>Etheostomatinae</taxon>
        <taxon>Etheostoma</taxon>
    </lineage>
</organism>
<sequence length="474" mass="53319">MHWIRQPAGEALEWIGRGFSDSSINTYASSVQGRVEISRDDSKSMVYLRLSNLKTEDSAVYYCAKHTVSERQRTVDTQFYMMDHRTGLLLLIFCWAGVDGQTLTESEPAVKRPGESHRLTCTASGVDFDSSWMAWIRQAPGKGLEWVATIEYDSDRIFYSQSVQGRFTISRDNSREQLYLQMNSLKTEDSAVYYCARHPQVQDSSFPLFLYLPLLQGVKCEQLTQPASVTVQPSQRLIITCQVSYSVGSYRTAWIRQPAGKGLEWIGSGRVGYTTYYKDSLKNKFSISLETSSNTVTLNGQNVQPEDTAVYYCAREPHIDLIQTDSMVVQPGQSLTISCQVSGYSLTDNSYATGWIRQSEGKPMDWISHQWGTSGLRQNNALKNKFSYSRDTSALTVTLKGQNVQPEDTAVYYCVRLSDTVIETTNRPAQIPSNQQDSTTHTHVLSCTGQSMESIPSSSVEFGVRSNWTSLLLR</sequence>
<gene>
    <name evidence="5" type="ORF">FQN60_003662</name>
</gene>
<dbReference type="PROSITE" id="PS50835">
    <property type="entry name" value="IG_LIKE"/>
    <property type="match status" value="3"/>
</dbReference>
<dbReference type="Proteomes" id="UP000327493">
    <property type="component" value="Chromosome 15"/>
</dbReference>
<evidence type="ECO:0000259" key="4">
    <source>
        <dbReference type="PROSITE" id="PS50835"/>
    </source>
</evidence>
<reference evidence="5 6" key="1">
    <citation type="submission" date="2019-08" db="EMBL/GenBank/DDBJ databases">
        <title>A chromosome-level genome assembly, high-density linkage maps, and genome scans reveal the genomic architecture of hybrid incompatibilities underlying speciation via character displacement in darters (Percidae: Etheostominae).</title>
        <authorList>
            <person name="Moran R.L."/>
            <person name="Catchen J.M."/>
            <person name="Fuller R.C."/>
        </authorList>
    </citation>
    <scope>NUCLEOTIDE SEQUENCE [LARGE SCALE GENOMIC DNA]</scope>
    <source>
        <strain evidence="5">EspeVRDwgs_2016</strain>
        <tissue evidence="5">Muscle</tissue>
    </source>
</reference>
<keyword evidence="3" id="KW-1280">Immunoglobulin</keyword>
<evidence type="ECO:0000256" key="2">
    <source>
        <dbReference type="ARBA" id="ARBA00023130"/>
    </source>
</evidence>
<dbReference type="InterPro" id="IPR036179">
    <property type="entry name" value="Ig-like_dom_sf"/>
</dbReference>
<keyword evidence="6" id="KW-1185">Reference proteome</keyword>
<dbReference type="GO" id="GO:0002250">
    <property type="term" value="P:adaptive immune response"/>
    <property type="evidence" value="ECO:0007669"/>
    <property type="project" value="UniProtKB-KW"/>
</dbReference>
<dbReference type="FunFam" id="2.60.40.10:FF:001648">
    <property type="entry name" value="Immunoglobulin heavy variable 4-3"/>
    <property type="match status" value="1"/>
</dbReference>
<comment type="caution">
    <text evidence="5">The sequence shown here is derived from an EMBL/GenBank/DDBJ whole genome shotgun (WGS) entry which is preliminary data.</text>
</comment>
<protein>
    <recommendedName>
        <fullName evidence="4">Ig-like domain-containing protein</fullName>
    </recommendedName>
</protein>
<dbReference type="SMART" id="SM00406">
    <property type="entry name" value="IGv"/>
    <property type="match status" value="4"/>
</dbReference>
<feature type="domain" description="Ig-like" evidence="4">
    <location>
        <begin position="207"/>
        <end position="313"/>
    </location>
</feature>
<evidence type="ECO:0000313" key="6">
    <source>
        <dbReference type="Proteomes" id="UP000327493"/>
    </source>
</evidence>
<evidence type="ECO:0000313" key="5">
    <source>
        <dbReference type="EMBL" id="KAA8584968.1"/>
    </source>
</evidence>
<dbReference type="GO" id="GO:0005576">
    <property type="term" value="C:extracellular region"/>
    <property type="evidence" value="ECO:0007669"/>
    <property type="project" value="UniProtKB-ARBA"/>
</dbReference>
<dbReference type="FunFam" id="2.60.40.10:FF:003074">
    <property type="entry name" value="Immunoglobulin heavy variable 11-1"/>
    <property type="match status" value="1"/>
</dbReference>
<dbReference type="InterPro" id="IPR013783">
    <property type="entry name" value="Ig-like_fold"/>
</dbReference>
<keyword evidence="2" id="KW-1064">Adaptive immunity</keyword>
<feature type="domain" description="Ig-like" evidence="4">
    <location>
        <begin position="114"/>
        <end position="195"/>
    </location>
</feature>
<dbReference type="Gene3D" id="2.60.40.10">
    <property type="entry name" value="Immunoglobulins"/>
    <property type="match status" value="4"/>
</dbReference>
<accession>A0A5J5CRT1</accession>